<comment type="subcellular location">
    <subcellularLocation>
        <location evidence="1">Cell membrane</location>
        <topology evidence="1">Multi-pass membrane protein</topology>
    </subcellularLocation>
</comment>
<keyword evidence="6 8" id="KW-1133">Transmembrane helix</keyword>
<protein>
    <submittedName>
        <fullName evidence="9">Uracil permease</fullName>
    </submittedName>
</protein>
<dbReference type="PROSITE" id="PS01116">
    <property type="entry name" value="XANTH_URACIL_PERMASE"/>
    <property type="match status" value="1"/>
</dbReference>
<evidence type="ECO:0000313" key="10">
    <source>
        <dbReference type="Proteomes" id="UP000324781"/>
    </source>
</evidence>
<dbReference type="Pfam" id="PF00860">
    <property type="entry name" value="Xan_ur_permease"/>
    <property type="match status" value="1"/>
</dbReference>
<dbReference type="InterPro" id="IPR006043">
    <property type="entry name" value="NCS2"/>
</dbReference>
<feature type="transmembrane region" description="Helical" evidence="8">
    <location>
        <begin position="128"/>
        <end position="146"/>
    </location>
</feature>
<evidence type="ECO:0000256" key="7">
    <source>
        <dbReference type="ARBA" id="ARBA00023136"/>
    </source>
</evidence>
<feature type="transmembrane region" description="Helical" evidence="8">
    <location>
        <begin position="268"/>
        <end position="291"/>
    </location>
</feature>
<evidence type="ECO:0000256" key="4">
    <source>
        <dbReference type="ARBA" id="ARBA00022475"/>
    </source>
</evidence>
<feature type="transmembrane region" description="Helical" evidence="8">
    <location>
        <begin position="343"/>
        <end position="363"/>
    </location>
</feature>
<sequence length="463" mass="48998">MQRKIYQVEEKVPLLMGLPLSLQHLFAMFGASVLVPFLFNNAARADYVSRVLQTTMDKLTPEQLEQVNAITVIDPALVLLMNGIGTLLYLFLCKGKSPAFLGSSFAYLAPTFAIITSSTDYQANFSKALGGFVVSGALFCLVAILIRFVGTKWIDIVLPPAAMGPIVALIGLELAGTAASNAGLLPDGNGQFYWPNVVIALFTLVVVILGTLTFRKFLAAIPVLVAVVAGYILAAILNVNNPGIINFDAVASESWARLPNFTAPTFDINAILIILPATLVVISEHIGHLIVTSKIVDRDLIKDPGLTRSMLGDGLSTAISGLAGSCPTTTYGENMGVMAITRVYSVWVIGGAAVISIIMAFIGKLTGIINSIPGAVMGGISILLFGVIAASGIRMIVESKVDYSKSKNLILTAVIFIVGLSGMSIRLGEVSLTGMALAAVVGIVMSLVFYVLEKLKLINDTEE</sequence>
<evidence type="ECO:0000256" key="2">
    <source>
        <dbReference type="ARBA" id="ARBA00008821"/>
    </source>
</evidence>
<feature type="transmembrane region" description="Helical" evidence="8">
    <location>
        <begin position="69"/>
        <end position="92"/>
    </location>
</feature>
<accession>A0A1M6DCS3</accession>
<name>A0A1M6DCS3_9FIRM</name>
<reference evidence="9 10" key="1">
    <citation type="submission" date="2016-11" db="EMBL/GenBank/DDBJ databases">
        <authorList>
            <person name="Varghese N."/>
            <person name="Submissions S."/>
        </authorList>
    </citation>
    <scope>NUCLEOTIDE SEQUENCE [LARGE SCALE GENOMIC DNA]</scope>
    <source>
        <strain evidence="9 10">DSM 19027</strain>
    </source>
</reference>
<dbReference type="OrthoDB" id="9779092at2"/>
<dbReference type="AlphaFoldDB" id="A0A1M6DCS3"/>
<dbReference type="EMBL" id="FQZP01000007">
    <property type="protein sequence ID" value="SHI71084.1"/>
    <property type="molecule type" value="Genomic_DNA"/>
</dbReference>
<keyword evidence="4" id="KW-1003">Cell membrane</keyword>
<dbReference type="GO" id="GO:0042907">
    <property type="term" value="F:xanthine transmembrane transporter activity"/>
    <property type="evidence" value="ECO:0007669"/>
    <property type="project" value="TreeGrafter"/>
</dbReference>
<gene>
    <name evidence="9" type="ORF">SAMN05444373_100741</name>
</gene>
<evidence type="ECO:0000256" key="6">
    <source>
        <dbReference type="ARBA" id="ARBA00022989"/>
    </source>
</evidence>
<feature type="transmembrane region" description="Helical" evidence="8">
    <location>
        <begin position="375"/>
        <end position="397"/>
    </location>
</feature>
<dbReference type="GO" id="GO:0005886">
    <property type="term" value="C:plasma membrane"/>
    <property type="evidence" value="ECO:0007669"/>
    <property type="project" value="UniProtKB-SubCell"/>
</dbReference>
<keyword evidence="3" id="KW-0813">Transport</keyword>
<organism evidence="9 10">
    <name type="scientific">Thermoclostridium caenicola</name>
    <dbReference type="NCBI Taxonomy" id="659425"/>
    <lineage>
        <taxon>Bacteria</taxon>
        <taxon>Bacillati</taxon>
        <taxon>Bacillota</taxon>
        <taxon>Clostridia</taxon>
        <taxon>Eubacteriales</taxon>
        <taxon>Oscillospiraceae</taxon>
        <taxon>Thermoclostridium</taxon>
    </lineage>
</organism>
<evidence type="ECO:0000256" key="1">
    <source>
        <dbReference type="ARBA" id="ARBA00004651"/>
    </source>
</evidence>
<dbReference type="NCBIfam" id="TIGR00801">
    <property type="entry name" value="ncs2"/>
    <property type="match status" value="1"/>
</dbReference>
<dbReference type="InterPro" id="IPR006042">
    <property type="entry name" value="Xan_ur_permease"/>
</dbReference>
<feature type="transmembrane region" description="Helical" evidence="8">
    <location>
        <begin position="192"/>
        <end position="210"/>
    </location>
</feature>
<dbReference type="PANTHER" id="PTHR42810">
    <property type="entry name" value="PURINE PERMEASE C1399.01C-RELATED"/>
    <property type="match status" value="1"/>
</dbReference>
<feature type="transmembrane region" description="Helical" evidence="8">
    <location>
        <begin position="153"/>
        <end position="172"/>
    </location>
</feature>
<comment type="similarity">
    <text evidence="2">Belongs to the nucleobase:cation symporter-2 (NCS2) (TC 2.A.40) family.</text>
</comment>
<dbReference type="NCBIfam" id="NF007995">
    <property type="entry name" value="PRK10720.1"/>
    <property type="match status" value="1"/>
</dbReference>
<feature type="transmembrane region" description="Helical" evidence="8">
    <location>
        <begin position="217"/>
        <end position="237"/>
    </location>
</feature>
<evidence type="ECO:0000256" key="8">
    <source>
        <dbReference type="SAM" id="Phobius"/>
    </source>
</evidence>
<feature type="transmembrane region" description="Helical" evidence="8">
    <location>
        <begin position="434"/>
        <end position="452"/>
    </location>
</feature>
<keyword evidence="5 8" id="KW-0812">Transmembrane</keyword>
<dbReference type="RefSeq" id="WP_149678000.1">
    <property type="nucleotide sequence ID" value="NZ_FQZP01000007.1"/>
</dbReference>
<proteinExistence type="inferred from homology"/>
<keyword evidence="10" id="KW-1185">Reference proteome</keyword>
<dbReference type="Proteomes" id="UP000324781">
    <property type="component" value="Unassembled WGS sequence"/>
</dbReference>
<evidence type="ECO:0000256" key="5">
    <source>
        <dbReference type="ARBA" id="ARBA00022692"/>
    </source>
</evidence>
<dbReference type="PANTHER" id="PTHR42810:SF4">
    <property type="entry name" value="URIC ACID TRANSPORTER UACT"/>
    <property type="match status" value="1"/>
</dbReference>
<feature type="transmembrane region" description="Helical" evidence="8">
    <location>
        <begin position="409"/>
        <end position="428"/>
    </location>
</feature>
<evidence type="ECO:0000256" key="3">
    <source>
        <dbReference type="ARBA" id="ARBA00022448"/>
    </source>
</evidence>
<keyword evidence="7 8" id="KW-0472">Membrane</keyword>
<feature type="transmembrane region" description="Helical" evidence="8">
    <location>
        <begin position="12"/>
        <end position="39"/>
    </location>
</feature>
<feature type="transmembrane region" description="Helical" evidence="8">
    <location>
        <begin position="99"/>
        <end position="116"/>
    </location>
</feature>
<evidence type="ECO:0000313" key="9">
    <source>
        <dbReference type="EMBL" id="SHI71084.1"/>
    </source>
</evidence>